<evidence type="ECO:0000313" key="2">
    <source>
        <dbReference type="EMBL" id="KKN16872.1"/>
    </source>
</evidence>
<sequence length="53" mass="6137">MKNIDEQIKQKEEQLNKVGREINQSQKTLQQKQVEALKLDGAISALKELEKDE</sequence>
<evidence type="ECO:0000256" key="1">
    <source>
        <dbReference type="SAM" id="Coils"/>
    </source>
</evidence>
<organism evidence="2">
    <name type="scientific">marine sediment metagenome</name>
    <dbReference type="NCBI Taxonomy" id="412755"/>
    <lineage>
        <taxon>unclassified sequences</taxon>
        <taxon>metagenomes</taxon>
        <taxon>ecological metagenomes</taxon>
    </lineage>
</organism>
<accession>A0A0F9NXR7</accession>
<feature type="coiled-coil region" evidence="1">
    <location>
        <begin position="1"/>
        <end position="35"/>
    </location>
</feature>
<keyword evidence="1" id="KW-0175">Coiled coil</keyword>
<gene>
    <name evidence="2" type="ORF">LCGC14_0971600</name>
</gene>
<comment type="caution">
    <text evidence="2">The sequence shown here is derived from an EMBL/GenBank/DDBJ whole genome shotgun (WGS) entry which is preliminary data.</text>
</comment>
<dbReference type="AlphaFoldDB" id="A0A0F9NXR7"/>
<reference evidence="2" key="1">
    <citation type="journal article" date="2015" name="Nature">
        <title>Complex archaea that bridge the gap between prokaryotes and eukaryotes.</title>
        <authorList>
            <person name="Spang A."/>
            <person name="Saw J.H."/>
            <person name="Jorgensen S.L."/>
            <person name="Zaremba-Niedzwiedzka K."/>
            <person name="Martijn J."/>
            <person name="Lind A.E."/>
            <person name="van Eijk R."/>
            <person name="Schleper C."/>
            <person name="Guy L."/>
            <person name="Ettema T.J."/>
        </authorList>
    </citation>
    <scope>NUCLEOTIDE SEQUENCE</scope>
</reference>
<protein>
    <submittedName>
        <fullName evidence="2">Uncharacterized protein</fullName>
    </submittedName>
</protein>
<name>A0A0F9NXR7_9ZZZZ</name>
<proteinExistence type="predicted"/>
<dbReference type="EMBL" id="LAZR01003573">
    <property type="protein sequence ID" value="KKN16872.1"/>
    <property type="molecule type" value="Genomic_DNA"/>
</dbReference>